<dbReference type="EMBL" id="JACIBU010000001">
    <property type="protein sequence ID" value="MBB3675378.1"/>
    <property type="molecule type" value="Genomic_DNA"/>
</dbReference>
<dbReference type="Pfam" id="PF16170">
    <property type="entry name" value="DUF4873"/>
    <property type="match status" value="1"/>
</dbReference>
<dbReference type="AlphaFoldDB" id="A0A323V765"/>
<evidence type="ECO:0000313" key="3">
    <source>
        <dbReference type="EMBL" id="PZA20717.1"/>
    </source>
</evidence>
<reference evidence="2 5" key="2">
    <citation type="submission" date="2020-08" db="EMBL/GenBank/DDBJ databases">
        <title>Sequencing the genomes of 1000 actinobacteria strains.</title>
        <authorList>
            <person name="Klenk H.-P."/>
        </authorList>
    </citation>
    <scope>NUCLEOTIDE SEQUENCE [LARGE SCALE GENOMIC DNA]</scope>
    <source>
        <strain evidence="2 5">DSM 16678</strain>
    </source>
</reference>
<evidence type="ECO:0000313" key="5">
    <source>
        <dbReference type="Proteomes" id="UP000580718"/>
    </source>
</evidence>
<sequence>MSEPTTAGPDEPEGHQGPVVLVLPDGAEQAARAHLVARFDPLAGTTVWVGRVDRRLPVRTVVVVRTPNGEGRAETTEHDVWGNTRVRGLDRPPFPVELLDATGH</sequence>
<accession>A0A323V765</accession>
<comment type="caution">
    <text evidence="3">The sequence shown here is derived from an EMBL/GenBank/DDBJ whole genome shotgun (WGS) entry which is preliminary data.</text>
</comment>
<feature type="domain" description="DUF4873" evidence="1">
    <location>
        <begin position="14"/>
        <end position="96"/>
    </location>
</feature>
<protein>
    <submittedName>
        <fullName evidence="3">DUF4873 domain-containing protein</fullName>
    </submittedName>
</protein>
<organism evidence="3 4">
    <name type="scientific">Modestobacter versicolor</name>
    <dbReference type="NCBI Taxonomy" id="429133"/>
    <lineage>
        <taxon>Bacteria</taxon>
        <taxon>Bacillati</taxon>
        <taxon>Actinomycetota</taxon>
        <taxon>Actinomycetes</taxon>
        <taxon>Geodermatophilales</taxon>
        <taxon>Geodermatophilaceae</taxon>
        <taxon>Modestobacter</taxon>
    </lineage>
</organism>
<evidence type="ECO:0000259" key="1">
    <source>
        <dbReference type="Pfam" id="PF16170"/>
    </source>
</evidence>
<name>A0A323V765_9ACTN</name>
<evidence type="ECO:0000313" key="2">
    <source>
        <dbReference type="EMBL" id="MBB3675378.1"/>
    </source>
</evidence>
<evidence type="ECO:0000313" key="4">
    <source>
        <dbReference type="Proteomes" id="UP000247602"/>
    </source>
</evidence>
<gene>
    <name evidence="3" type="ORF">DMO24_13970</name>
    <name evidence="2" type="ORF">FHX36_001113</name>
</gene>
<dbReference type="OrthoDB" id="3683556at2"/>
<dbReference type="Proteomes" id="UP000247602">
    <property type="component" value="Unassembled WGS sequence"/>
</dbReference>
<dbReference type="EMBL" id="QKNV01000150">
    <property type="protein sequence ID" value="PZA20717.1"/>
    <property type="molecule type" value="Genomic_DNA"/>
</dbReference>
<dbReference type="RefSeq" id="WP_110552846.1">
    <property type="nucleotide sequence ID" value="NZ_JACIBU010000001.1"/>
</dbReference>
<dbReference type="Proteomes" id="UP000580718">
    <property type="component" value="Unassembled WGS sequence"/>
</dbReference>
<keyword evidence="4" id="KW-1185">Reference proteome</keyword>
<dbReference type="InterPro" id="IPR032371">
    <property type="entry name" value="DUF4873"/>
</dbReference>
<reference evidence="3 4" key="1">
    <citation type="submission" date="2018-06" db="EMBL/GenBank/DDBJ databases">
        <title>Draft genome sequence of Modestobacter versicolor CP153-2.</title>
        <authorList>
            <person name="Gundlapally S.R."/>
        </authorList>
    </citation>
    <scope>NUCLEOTIDE SEQUENCE [LARGE SCALE GENOMIC DNA]</scope>
    <source>
        <strain evidence="3 4">CP153-2</strain>
    </source>
</reference>
<proteinExistence type="predicted"/>